<reference evidence="2" key="1">
    <citation type="submission" date="2019-08" db="EMBL/GenBank/DDBJ databases">
        <authorList>
            <person name="Kucharzyk K."/>
            <person name="Murdoch R.W."/>
            <person name="Higgins S."/>
            <person name="Loffler F."/>
        </authorList>
    </citation>
    <scope>NUCLEOTIDE SEQUENCE</scope>
</reference>
<proteinExistence type="predicted"/>
<sequence>MMRQWGNQKAGNKTGTQPQEHSIGLTDAEAERELADQRCQGGPEKGGQQGFVHRYFCDFCIREGTDADRHGIE</sequence>
<dbReference type="AlphaFoldDB" id="A0A645IUM4"/>
<organism evidence="2">
    <name type="scientific">bioreactor metagenome</name>
    <dbReference type="NCBI Taxonomy" id="1076179"/>
    <lineage>
        <taxon>unclassified sequences</taxon>
        <taxon>metagenomes</taxon>
        <taxon>ecological metagenomes</taxon>
    </lineage>
</organism>
<feature type="compositionally biased region" description="Polar residues" evidence="1">
    <location>
        <begin position="1"/>
        <end position="20"/>
    </location>
</feature>
<comment type="caution">
    <text evidence="2">The sequence shown here is derived from an EMBL/GenBank/DDBJ whole genome shotgun (WGS) entry which is preliminary data.</text>
</comment>
<gene>
    <name evidence="2" type="ORF">SDC9_199748</name>
</gene>
<protein>
    <submittedName>
        <fullName evidence="2">Uncharacterized protein</fullName>
    </submittedName>
</protein>
<evidence type="ECO:0000256" key="1">
    <source>
        <dbReference type="SAM" id="MobiDB-lite"/>
    </source>
</evidence>
<accession>A0A645IUM4</accession>
<evidence type="ECO:0000313" key="2">
    <source>
        <dbReference type="EMBL" id="MPN52094.1"/>
    </source>
</evidence>
<dbReference type="EMBL" id="VSSQ01117859">
    <property type="protein sequence ID" value="MPN52094.1"/>
    <property type="molecule type" value="Genomic_DNA"/>
</dbReference>
<name>A0A645IUM4_9ZZZZ</name>
<feature type="region of interest" description="Disordered" evidence="1">
    <location>
        <begin position="1"/>
        <end position="50"/>
    </location>
</feature>